<keyword evidence="14" id="KW-1185">Reference proteome</keyword>
<dbReference type="FunCoup" id="A0A7I4F5L7">
    <property type="interactions" value="5653"/>
</dbReference>
<dbReference type="GO" id="GO:0005829">
    <property type="term" value="C:cytosol"/>
    <property type="evidence" value="ECO:0007669"/>
    <property type="project" value="UniProtKB-ARBA"/>
</dbReference>
<keyword evidence="10 12" id="KW-0687">Ribonucleoprotein</keyword>
<proteinExistence type="inferred from homology"/>
<dbReference type="GO" id="GO:0006614">
    <property type="term" value="P:SRP-dependent cotranslational protein targeting to membrane"/>
    <property type="evidence" value="ECO:0000318"/>
    <property type="project" value="GO_Central"/>
</dbReference>
<comment type="subcellular location">
    <subcellularLocation>
        <location evidence="2 12">Cytoplasm</location>
    </subcellularLocation>
    <subcellularLocation>
        <location evidence="1">Endoplasmic reticulum</location>
    </subcellularLocation>
    <subcellularLocation>
        <location evidence="3">Nucleus</location>
        <location evidence="3">Nucleolus</location>
    </subcellularLocation>
</comment>
<sequence>MRLALRNVIIQVFREGVNLNPASSVVISSTTDLTMDTSTEDVAMVDAALPSIGVLQLIKGAQAQHGLRHGDYQRYRRYCTARLARLYKSLNFTHGKGKYVKKPITEATVTNVRYLHIVLYLAERAWSYAMELKQATGTGSSRKRIHLIRRLAKAARWGELFSQLCTSKADSRTALEAAAYAAYMKGNLLLEREDDWDVALKNFKNARAVYEELGKYGDVENQVLCRQRVEELDPSIRYCNYKMGNVNIQGSDLLDLRNQEGPGLDLLQSKLQAVIEEARSKQAVTITQLEWLEYKLPVNNEKTRLCIVKGQELEKDTVESSSDSLTTEKKLAVYDKIFVAYQDAKRHIRDDLVRAVSTEDVKEELTLLDKAVSSILLQRTIDRNLVLVAGAKARLTKQQQGSREEKGEKPAKPEDLVRLYDILYQNVSDLIDLTTSGREQKASEVAFAKELEVRREAFQAERCFYLAQFYSVASKFPEAYLLFKRSEQRADSAAKKLTFDKSLRQEAQQLKERSRGEASLVHARAVADDSKVHESLQKGVASMKLKEQTSNEVQFLVDNLEKFEAFVGASGSKDPPRIAQIPPPFQSVPCRPIVLDTALTTLEFPSLQGRLKKLEKKSSSFFGLWNRGK</sequence>
<dbReference type="GO" id="GO:0005786">
    <property type="term" value="C:signal recognition particle, endoplasmic reticulum targeting"/>
    <property type="evidence" value="ECO:0000318"/>
    <property type="project" value="GO_Central"/>
</dbReference>
<dbReference type="PANTHER" id="PTHR12860">
    <property type="entry name" value="SIGNAL RECOGNITION PARTICLE 68 KDA PROTEIN"/>
    <property type="match status" value="1"/>
</dbReference>
<dbReference type="GO" id="GO:0005730">
    <property type="term" value="C:nucleolus"/>
    <property type="evidence" value="ECO:0007669"/>
    <property type="project" value="UniProtKB-SubCell"/>
</dbReference>
<evidence type="ECO:0000256" key="12">
    <source>
        <dbReference type="PIRNR" id="PIRNR038995"/>
    </source>
</evidence>
<keyword evidence="7 12" id="KW-0694">RNA-binding</keyword>
<reference evidence="13 14" key="2">
    <citation type="journal article" date="2018" name="Plant J.">
        <title>The Physcomitrella patens chromosome-scale assembly reveals moss genome structure and evolution.</title>
        <authorList>
            <person name="Lang D."/>
            <person name="Ullrich K.K."/>
            <person name="Murat F."/>
            <person name="Fuchs J."/>
            <person name="Jenkins J."/>
            <person name="Haas F.B."/>
            <person name="Piednoel M."/>
            <person name="Gundlach H."/>
            <person name="Van Bel M."/>
            <person name="Meyberg R."/>
            <person name="Vives C."/>
            <person name="Morata J."/>
            <person name="Symeonidi A."/>
            <person name="Hiss M."/>
            <person name="Muchero W."/>
            <person name="Kamisugi Y."/>
            <person name="Saleh O."/>
            <person name="Blanc G."/>
            <person name="Decker E.L."/>
            <person name="van Gessel N."/>
            <person name="Grimwood J."/>
            <person name="Hayes R.D."/>
            <person name="Graham S.W."/>
            <person name="Gunter L.E."/>
            <person name="McDaniel S.F."/>
            <person name="Hoernstein S.N.W."/>
            <person name="Larsson A."/>
            <person name="Li F.W."/>
            <person name="Perroud P.F."/>
            <person name="Phillips J."/>
            <person name="Ranjan P."/>
            <person name="Rokshar D.S."/>
            <person name="Rothfels C.J."/>
            <person name="Schneider L."/>
            <person name="Shu S."/>
            <person name="Stevenson D.W."/>
            <person name="Thummler F."/>
            <person name="Tillich M."/>
            <person name="Villarreal Aguilar J.C."/>
            <person name="Widiez T."/>
            <person name="Wong G.K."/>
            <person name="Wymore A."/>
            <person name="Zhang Y."/>
            <person name="Zimmer A.D."/>
            <person name="Quatrano R.S."/>
            <person name="Mayer K.F.X."/>
            <person name="Goodstein D."/>
            <person name="Casacuberta J.M."/>
            <person name="Vandepoele K."/>
            <person name="Reski R."/>
            <person name="Cuming A.C."/>
            <person name="Tuskan G.A."/>
            <person name="Maumus F."/>
            <person name="Salse J."/>
            <person name="Schmutz J."/>
            <person name="Rensing S.A."/>
        </authorList>
    </citation>
    <scope>NUCLEOTIDE SEQUENCE [LARGE SCALE GENOMIC DNA]</scope>
    <source>
        <strain evidence="13 14">cv. Gransden 2004</strain>
    </source>
</reference>
<dbReference type="Proteomes" id="UP000006727">
    <property type="component" value="Chromosome 15"/>
</dbReference>
<dbReference type="GO" id="GO:0008312">
    <property type="term" value="F:7S RNA binding"/>
    <property type="evidence" value="ECO:0007669"/>
    <property type="project" value="InterPro"/>
</dbReference>
<evidence type="ECO:0000313" key="14">
    <source>
        <dbReference type="Proteomes" id="UP000006727"/>
    </source>
</evidence>
<name>A0A7I4F5L7_PHYPA</name>
<evidence type="ECO:0000256" key="1">
    <source>
        <dbReference type="ARBA" id="ARBA00004240"/>
    </source>
</evidence>
<dbReference type="GO" id="GO:0005783">
    <property type="term" value="C:endoplasmic reticulum"/>
    <property type="evidence" value="ECO:0007669"/>
    <property type="project" value="UniProtKB-SubCell"/>
</dbReference>
<comment type="function">
    <text evidence="12">Component of the signal recognition particle (SRP) complex, a ribonucleoprotein complex that mediates the cotranslational targeting of secretory and membrane proteins to the endoplasmic reticulum (ER). The SRP complex interacts with the signal sequence in nascent secretory and membrane proteins and directs them to the membrane of the ER.</text>
</comment>
<organism evidence="13 14">
    <name type="scientific">Physcomitrium patens</name>
    <name type="common">Spreading-leaved earth moss</name>
    <name type="synonym">Physcomitrella patens</name>
    <dbReference type="NCBI Taxonomy" id="3218"/>
    <lineage>
        <taxon>Eukaryota</taxon>
        <taxon>Viridiplantae</taxon>
        <taxon>Streptophyta</taxon>
        <taxon>Embryophyta</taxon>
        <taxon>Bryophyta</taxon>
        <taxon>Bryophytina</taxon>
        <taxon>Bryopsida</taxon>
        <taxon>Funariidae</taxon>
        <taxon>Funariales</taxon>
        <taxon>Funariaceae</taxon>
        <taxon>Physcomitrium</taxon>
    </lineage>
</organism>
<comment type="similarity">
    <text evidence="4 12">Belongs to the SRP68 family.</text>
</comment>
<evidence type="ECO:0000256" key="5">
    <source>
        <dbReference type="ARBA" id="ARBA00022490"/>
    </source>
</evidence>
<evidence type="ECO:0000256" key="3">
    <source>
        <dbReference type="ARBA" id="ARBA00004604"/>
    </source>
</evidence>
<dbReference type="RefSeq" id="XP_024397377.1">
    <property type="nucleotide sequence ID" value="XM_024541609.2"/>
</dbReference>
<keyword evidence="6" id="KW-0256">Endoplasmic reticulum</keyword>
<dbReference type="InterPro" id="IPR034652">
    <property type="entry name" value="SRP68-RBD"/>
</dbReference>
<dbReference type="Pfam" id="PF16969">
    <property type="entry name" value="SRP68"/>
    <property type="match status" value="1"/>
</dbReference>
<dbReference type="AlphaFoldDB" id="A0A7I4F5L7"/>
<dbReference type="PIRSF" id="PIRSF038995">
    <property type="entry name" value="SRP68"/>
    <property type="match status" value="1"/>
</dbReference>
<dbReference type="Gramene" id="Pp3c15_22190V3.3">
    <property type="protein sequence ID" value="Pp3c15_22190V3.3"/>
    <property type="gene ID" value="Pp3c15_22190"/>
</dbReference>
<reference evidence="13 14" key="1">
    <citation type="journal article" date="2008" name="Science">
        <title>The Physcomitrella genome reveals evolutionary insights into the conquest of land by plants.</title>
        <authorList>
            <person name="Rensing S."/>
            <person name="Lang D."/>
            <person name="Zimmer A."/>
            <person name="Terry A."/>
            <person name="Salamov A."/>
            <person name="Shapiro H."/>
            <person name="Nishiyama T."/>
            <person name="Perroud P.-F."/>
            <person name="Lindquist E."/>
            <person name="Kamisugi Y."/>
            <person name="Tanahashi T."/>
            <person name="Sakakibara K."/>
            <person name="Fujita T."/>
            <person name="Oishi K."/>
            <person name="Shin-I T."/>
            <person name="Kuroki Y."/>
            <person name="Toyoda A."/>
            <person name="Suzuki Y."/>
            <person name="Hashimoto A."/>
            <person name="Yamaguchi K."/>
            <person name="Sugano A."/>
            <person name="Kohara Y."/>
            <person name="Fujiyama A."/>
            <person name="Anterola A."/>
            <person name="Aoki S."/>
            <person name="Ashton N."/>
            <person name="Barbazuk W.B."/>
            <person name="Barker E."/>
            <person name="Bennetzen J."/>
            <person name="Bezanilla M."/>
            <person name="Blankenship R."/>
            <person name="Cho S.H."/>
            <person name="Dutcher S."/>
            <person name="Estelle M."/>
            <person name="Fawcett J.A."/>
            <person name="Gundlach H."/>
            <person name="Hanada K."/>
            <person name="Heyl A."/>
            <person name="Hicks K.A."/>
            <person name="Hugh J."/>
            <person name="Lohr M."/>
            <person name="Mayer K."/>
            <person name="Melkozernov A."/>
            <person name="Murata T."/>
            <person name="Nelson D."/>
            <person name="Pils B."/>
            <person name="Prigge M."/>
            <person name="Reiss B."/>
            <person name="Renner T."/>
            <person name="Rombauts S."/>
            <person name="Rushton P."/>
            <person name="Sanderfoot A."/>
            <person name="Schween G."/>
            <person name="Shiu S.-H."/>
            <person name="Stueber K."/>
            <person name="Theodoulou F.L."/>
            <person name="Tu H."/>
            <person name="Van de Peer Y."/>
            <person name="Verrier P.J."/>
            <person name="Waters E."/>
            <person name="Wood A."/>
            <person name="Yang L."/>
            <person name="Cove D."/>
            <person name="Cuming A."/>
            <person name="Hasebe M."/>
            <person name="Lucas S."/>
            <person name="Mishler D.B."/>
            <person name="Reski R."/>
            <person name="Grigoriev I."/>
            <person name="Quatrano R.S."/>
            <person name="Boore J.L."/>
        </authorList>
    </citation>
    <scope>NUCLEOTIDE SEQUENCE [LARGE SCALE GENOMIC DNA]</scope>
    <source>
        <strain evidence="13 14">cv. Gransden 2004</strain>
    </source>
</reference>
<evidence type="ECO:0000256" key="4">
    <source>
        <dbReference type="ARBA" id="ARBA00009352"/>
    </source>
</evidence>
<keyword evidence="9" id="KW-0539">Nucleus</keyword>
<dbReference type="EMBL" id="ABEU02000015">
    <property type="status" value="NOT_ANNOTATED_CDS"/>
    <property type="molecule type" value="Genomic_DNA"/>
</dbReference>
<dbReference type="InParanoid" id="A0A7I4F5L7"/>
<dbReference type="EnsemblPlants" id="Pp3c15_22190V3.3">
    <property type="protein sequence ID" value="Pp3c15_22190V3.3"/>
    <property type="gene ID" value="Pp3c15_22190"/>
</dbReference>
<evidence type="ECO:0000256" key="9">
    <source>
        <dbReference type="ARBA" id="ARBA00023242"/>
    </source>
</evidence>
<dbReference type="InterPro" id="IPR026258">
    <property type="entry name" value="SRP68"/>
</dbReference>
<keyword evidence="5 12" id="KW-0963">Cytoplasm</keyword>
<dbReference type="GO" id="GO:0030942">
    <property type="term" value="F:endoplasmic reticulum signal peptide binding"/>
    <property type="evidence" value="ECO:0007669"/>
    <property type="project" value="InterPro"/>
</dbReference>
<reference evidence="13" key="3">
    <citation type="submission" date="2020-12" db="UniProtKB">
        <authorList>
            <consortium name="EnsemblPlants"/>
        </authorList>
    </citation>
    <scope>IDENTIFICATION</scope>
</reference>
<evidence type="ECO:0000256" key="7">
    <source>
        <dbReference type="ARBA" id="ARBA00022884"/>
    </source>
</evidence>
<dbReference type="Gene3D" id="1.10.3450.40">
    <property type="entry name" value="Signal recognition particle, SRP68 subunit, RNA-binding domain"/>
    <property type="match status" value="1"/>
</dbReference>
<evidence type="ECO:0000256" key="6">
    <source>
        <dbReference type="ARBA" id="ARBA00022824"/>
    </source>
</evidence>
<evidence type="ECO:0000256" key="10">
    <source>
        <dbReference type="ARBA" id="ARBA00023274"/>
    </source>
</evidence>
<protein>
    <recommendedName>
        <fullName evidence="11 12">Signal recognition particle subunit SRP68</fullName>
        <shortName evidence="12">SRP68</shortName>
    </recommendedName>
</protein>
<evidence type="ECO:0000256" key="8">
    <source>
        <dbReference type="ARBA" id="ARBA00023135"/>
    </source>
</evidence>
<dbReference type="GeneID" id="112292791"/>
<accession>A0A7I4F5L7</accession>
<keyword evidence="8 12" id="KW-0733">Signal recognition particle</keyword>
<dbReference type="InterPro" id="IPR038253">
    <property type="entry name" value="SRP68_N_sf"/>
</dbReference>
<evidence type="ECO:0000256" key="2">
    <source>
        <dbReference type="ARBA" id="ARBA00004496"/>
    </source>
</evidence>
<dbReference type="FunFam" id="1.10.3450.40:FF:000001">
    <property type="entry name" value="Signal recognition particle subunit SRP68"/>
    <property type="match status" value="1"/>
</dbReference>
<dbReference type="PANTHER" id="PTHR12860:SF0">
    <property type="entry name" value="SIGNAL RECOGNITION PARTICLE SUBUNIT SRP68"/>
    <property type="match status" value="1"/>
</dbReference>
<evidence type="ECO:0000256" key="11">
    <source>
        <dbReference type="ARBA" id="ARBA00029498"/>
    </source>
</evidence>
<gene>
    <name evidence="13" type="primary">LOC112292791</name>
</gene>
<dbReference type="CDD" id="cd15481">
    <property type="entry name" value="SRP68-RBD"/>
    <property type="match status" value="1"/>
</dbReference>
<evidence type="ECO:0000313" key="13">
    <source>
        <dbReference type="EnsemblPlants" id="Pp3c15_22190V3.3"/>
    </source>
</evidence>
<dbReference type="GO" id="GO:0005047">
    <property type="term" value="F:signal recognition particle binding"/>
    <property type="evidence" value="ECO:0000318"/>
    <property type="project" value="GO_Central"/>
</dbReference>